<dbReference type="Pfam" id="PF07310">
    <property type="entry name" value="PAS_5"/>
    <property type="match status" value="1"/>
</dbReference>
<comment type="caution">
    <text evidence="1">The sequence shown here is derived from an EMBL/GenBank/DDBJ whole genome shotgun (WGS) entry which is preliminary data.</text>
</comment>
<dbReference type="Proteomes" id="UP001595776">
    <property type="component" value="Unassembled WGS sequence"/>
</dbReference>
<name>A0ABV8UEY8_9PROT</name>
<protein>
    <submittedName>
        <fullName evidence="1">PAS domain-containing protein</fullName>
    </submittedName>
</protein>
<dbReference type="InterPro" id="IPR009922">
    <property type="entry name" value="DUF1457"/>
</dbReference>
<gene>
    <name evidence="1" type="ORF">ACFO5Q_15340</name>
</gene>
<sequence length="183" mass="20293">MTTLIVSLPPAHEKLLKYYRGLMQDAGGAIPQRSAVHPSDIKPMLPWIAMAERQGPRHLVPTIIGSAVDEVLQASFTGINLFEYWDEDMFDPMDTFYSNITDVPCGGYNVRTLVGQNGLQRLYQSSMYPLKGRSGKIDRLIGIISVAKSEPLLSRFGKPKDIKTLDVAHIDYIDIGFGVPEGI</sequence>
<reference evidence="2" key="1">
    <citation type="journal article" date="2019" name="Int. J. Syst. Evol. Microbiol.">
        <title>The Global Catalogue of Microorganisms (GCM) 10K type strain sequencing project: providing services to taxonomists for standard genome sequencing and annotation.</title>
        <authorList>
            <consortium name="The Broad Institute Genomics Platform"/>
            <consortium name="The Broad Institute Genome Sequencing Center for Infectious Disease"/>
            <person name="Wu L."/>
            <person name="Ma J."/>
        </authorList>
    </citation>
    <scope>NUCLEOTIDE SEQUENCE [LARGE SCALE GENOMIC DNA]</scope>
    <source>
        <strain evidence="2">CGMCC 1.15304</strain>
    </source>
</reference>
<keyword evidence="2" id="KW-1185">Reference proteome</keyword>
<dbReference type="EMBL" id="JBHSCR010000016">
    <property type="protein sequence ID" value="MFC4349225.1"/>
    <property type="molecule type" value="Genomic_DNA"/>
</dbReference>
<dbReference type="RefSeq" id="WP_068146738.1">
    <property type="nucleotide sequence ID" value="NZ_JBHSCR010000016.1"/>
</dbReference>
<accession>A0ABV8UEY8</accession>
<proteinExistence type="predicted"/>
<organism evidence="1 2">
    <name type="scientific">Kordiimonas lipolytica</name>
    <dbReference type="NCBI Taxonomy" id="1662421"/>
    <lineage>
        <taxon>Bacteria</taxon>
        <taxon>Pseudomonadati</taxon>
        <taxon>Pseudomonadota</taxon>
        <taxon>Alphaproteobacteria</taxon>
        <taxon>Kordiimonadales</taxon>
        <taxon>Kordiimonadaceae</taxon>
        <taxon>Kordiimonas</taxon>
    </lineage>
</organism>
<evidence type="ECO:0000313" key="2">
    <source>
        <dbReference type="Proteomes" id="UP001595776"/>
    </source>
</evidence>
<evidence type="ECO:0000313" key="1">
    <source>
        <dbReference type="EMBL" id="MFC4349225.1"/>
    </source>
</evidence>